<dbReference type="CTD" id="10331"/>
<evidence type="ECO:0000256" key="12">
    <source>
        <dbReference type="RuleBase" id="RU363063"/>
    </source>
</evidence>
<dbReference type="Proteomes" id="UP000694850">
    <property type="component" value="Unplaced"/>
</dbReference>
<dbReference type="GO" id="GO:0000139">
    <property type="term" value="C:Golgi membrane"/>
    <property type="evidence" value="ECO:0007669"/>
    <property type="project" value="UniProtKB-SubCell"/>
</dbReference>
<organism evidence="13 14">
    <name type="scientific">Orycteropus afer afer</name>
    <dbReference type="NCBI Taxonomy" id="1230840"/>
    <lineage>
        <taxon>Eukaryota</taxon>
        <taxon>Metazoa</taxon>
        <taxon>Chordata</taxon>
        <taxon>Craniata</taxon>
        <taxon>Vertebrata</taxon>
        <taxon>Euteleostomi</taxon>
        <taxon>Mammalia</taxon>
        <taxon>Eutheria</taxon>
        <taxon>Afrotheria</taxon>
        <taxon>Tubulidentata</taxon>
        <taxon>Orycteropodidae</taxon>
        <taxon>Orycteropus</taxon>
    </lineage>
</organism>
<evidence type="ECO:0000313" key="14">
    <source>
        <dbReference type="RefSeq" id="XP_007943654.1"/>
    </source>
</evidence>
<keyword evidence="7" id="KW-1133">Transmembrane helix</keyword>
<dbReference type="EC" id="2.4.1.-" evidence="12"/>
<dbReference type="PANTHER" id="PTHR11214">
    <property type="entry name" value="BETA-1,3-N-ACETYLGLUCOSAMINYLTRANSFERASE"/>
    <property type="match status" value="1"/>
</dbReference>
<dbReference type="Pfam" id="PF01762">
    <property type="entry name" value="Galactosyl_T"/>
    <property type="match status" value="1"/>
</dbReference>
<gene>
    <name evidence="14" type="primary">B3GNT3</name>
</gene>
<dbReference type="OrthoDB" id="2139606at2759"/>
<keyword evidence="3 12" id="KW-0328">Glycosyltransferase</keyword>
<evidence type="ECO:0000256" key="6">
    <source>
        <dbReference type="ARBA" id="ARBA00022968"/>
    </source>
</evidence>
<comment type="pathway">
    <text evidence="11">Protein modification.</text>
</comment>
<keyword evidence="9" id="KW-0472">Membrane</keyword>
<evidence type="ECO:0000256" key="10">
    <source>
        <dbReference type="ARBA" id="ARBA00023180"/>
    </source>
</evidence>
<reference evidence="14" key="1">
    <citation type="submission" date="2025-08" db="UniProtKB">
        <authorList>
            <consortium name="RefSeq"/>
        </authorList>
    </citation>
    <scope>IDENTIFICATION</scope>
</reference>
<accession>A0A8B7A6R2</accession>
<dbReference type="Gene3D" id="3.90.550.50">
    <property type="match status" value="1"/>
</dbReference>
<evidence type="ECO:0000256" key="9">
    <source>
        <dbReference type="ARBA" id="ARBA00023136"/>
    </source>
</evidence>
<evidence type="ECO:0000256" key="2">
    <source>
        <dbReference type="ARBA" id="ARBA00008661"/>
    </source>
</evidence>
<protein>
    <recommendedName>
        <fullName evidence="12">Hexosyltransferase</fullName>
        <ecNumber evidence="12">2.4.1.-</ecNumber>
    </recommendedName>
</protein>
<keyword evidence="4" id="KW-0808">Transferase</keyword>
<evidence type="ECO:0000256" key="4">
    <source>
        <dbReference type="ARBA" id="ARBA00022679"/>
    </source>
</evidence>
<name>A0A8B7A6R2_ORYAF</name>
<sequence>MRWRRPSEAKVGLVLALALAAFSFLFLLRLPMWPPVCQVPEEPSDIPKALVDWPSLVARSLPAPCQANTSAATQPDFAQQPQQVRNFLLYKHCRDFLLLQDVPPDKCAQPVFLLLVIKSSPANYERREMVRRTWGREREVHGVHLRRLFLLGTSPNALEARKVNQLLALEARVHGDILQWDFHDSFFNLTLKQVLFLQWQETRCNNASFLLNGDDDVFAHTSNMVAYLQGHDPSRHLFVGHLIRNVGPIRVPWSKYYIPKVVTKEEQYPPYCGGGGFLLSRFTAAALRRAARVLDLFPIDDVFLGMCLEHEGLKPAMHSGIHTGGIQAPSPRLPSFDPCFYRELLLVHRFLPYEMLLMWDALSQPNLTCGKRTQVY</sequence>
<dbReference type="GO" id="GO:0008499">
    <property type="term" value="F:N-acetyl-beta-D-glucosaminide beta-(1,3)-galactosyltransferase activity"/>
    <property type="evidence" value="ECO:0007669"/>
    <property type="project" value="UniProtKB-ARBA"/>
</dbReference>
<comment type="subcellular location">
    <subcellularLocation>
        <location evidence="1 12">Golgi apparatus membrane</location>
        <topology evidence="1 12">Single-pass type II membrane protein</topology>
    </subcellularLocation>
</comment>
<dbReference type="FunFam" id="3.90.550.50:FF:000009">
    <property type="entry name" value="Hexosyltransferase"/>
    <property type="match status" value="1"/>
</dbReference>
<dbReference type="InterPro" id="IPR002659">
    <property type="entry name" value="Glyco_trans_31"/>
</dbReference>
<dbReference type="GO" id="GO:0008532">
    <property type="term" value="F:N-acetyllactosaminide beta-1,3-N-acetylglucosaminyltransferase activity"/>
    <property type="evidence" value="ECO:0007669"/>
    <property type="project" value="TreeGrafter"/>
</dbReference>
<keyword evidence="10" id="KW-0325">Glycoprotein</keyword>
<dbReference type="GO" id="GO:0030311">
    <property type="term" value="P:poly-N-acetyllactosamine biosynthetic process"/>
    <property type="evidence" value="ECO:0007669"/>
    <property type="project" value="TreeGrafter"/>
</dbReference>
<proteinExistence type="inferred from homology"/>
<dbReference type="PANTHER" id="PTHR11214:SF23">
    <property type="entry name" value="N-ACETYLLACTOSAMINIDE BETA-1,3-N-ACETYLGLUCOSAMINYLTRANSFERASE 3"/>
    <property type="match status" value="1"/>
</dbReference>
<comment type="similarity">
    <text evidence="2 12">Belongs to the glycosyltransferase 31 family.</text>
</comment>
<dbReference type="GO" id="GO:0016266">
    <property type="term" value="P:protein O-linked glycosylation via N-acetyl-galactosamine"/>
    <property type="evidence" value="ECO:0007669"/>
    <property type="project" value="UniProtKB-ARBA"/>
</dbReference>
<evidence type="ECO:0000256" key="7">
    <source>
        <dbReference type="ARBA" id="ARBA00022989"/>
    </source>
</evidence>
<evidence type="ECO:0000256" key="11">
    <source>
        <dbReference type="ARBA" id="ARBA00043952"/>
    </source>
</evidence>
<evidence type="ECO:0000256" key="1">
    <source>
        <dbReference type="ARBA" id="ARBA00004323"/>
    </source>
</evidence>
<keyword evidence="6" id="KW-0735">Signal-anchor</keyword>
<keyword evidence="13" id="KW-1185">Reference proteome</keyword>
<dbReference type="RefSeq" id="XP_007943654.1">
    <property type="nucleotide sequence ID" value="XM_007945463.1"/>
</dbReference>
<dbReference type="AlphaFoldDB" id="A0A8B7A6R2"/>
<evidence type="ECO:0000256" key="8">
    <source>
        <dbReference type="ARBA" id="ARBA00023034"/>
    </source>
</evidence>
<keyword evidence="5" id="KW-0812">Transmembrane</keyword>
<evidence type="ECO:0000313" key="13">
    <source>
        <dbReference type="Proteomes" id="UP000694850"/>
    </source>
</evidence>
<dbReference type="GeneID" id="103200876"/>
<evidence type="ECO:0000256" key="5">
    <source>
        <dbReference type="ARBA" id="ARBA00022692"/>
    </source>
</evidence>
<evidence type="ECO:0000256" key="3">
    <source>
        <dbReference type="ARBA" id="ARBA00022676"/>
    </source>
</evidence>
<keyword evidence="8 12" id="KW-0333">Golgi apparatus</keyword>